<comment type="caution">
    <text evidence="3">The sequence shown here is derived from an EMBL/GenBank/DDBJ whole genome shotgun (WGS) entry which is preliminary data.</text>
</comment>
<dbReference type="InterPro" id="IPR011089">
    <property type="entry name" value="GmrSD_C"/>
</dbReference>
<gene>
    <name evidence="3" type="ORF">GCM10010274_63670</name>
</gene>
<dbReference type="Pfam" id="PF07510">
    <property type="entry name" value="GmrSD_C"/>
    <property type="match status" value="1"/>
</dbReference>
<dbReference type="PANTHER" id="PTHR24094:SF15">
    <property type="entry name" value="AMP-DEPENDENT SYNTHETASE_LIGASE DOMAIN-CONTAINING PROTEIN-RELATED"/>
    <property type="match status" value="1"/>
</dbReference>
<reference evidence="3" key="1">
    <citation type="journal article" date="2014" name="Int. J. Syst. Evol. Microbiol.">
        <title>Complete genome sequence of Corynebacterium casei LMG S-19264T (=DSM 44701T), isolated from a smear-ripened cheese.</title>
        <authorList>
            <consortium name="US DOE Joint Genome Institute (JGI-PGF)"/>
            <person name="Walter F."/>
            <person name="Albersmeier A."/>
            <person name="Kalinowski J."/>
            <person name="Ruckert C."/>
        </authorList>
    </citation>
    <scope>NUCLEOTIDE SEQUENCE</scope>
    <source>
        <strain evidence="3">JCM 4391</strain>
    </source>
</reference>
<evidence type="ECO:0000256" key="1">
    <source>
        <dbReference type="SAM" id="SignalP"/>
    </source>
</evidence>
<keyword evidence="1" id="KW-0732">Signal</keyword>
<evidence type="ECO:0000313" key="4">
    <source>
        <dbReference type="Proteomes" id="UP000636661"/>
    </source>
</evidence>
<feature type="signal peptide" evidence="1">
    <location>
        <begin position="1"/>
        <end position="27"/>
    </location>
</feature>
<protein>
    <recommendedName>
        <fullName evidence="2">GmrSD restriction endonucleases C-terminal domain-containing protein</fullName>
    </recommendedName>
</protein>
<reference evidence="3" key="2">
    <citation type="submission" date="2020-09" db="EMBL/GenBank/DDBJ databases">
        <authorList>
            <person name="Sun Q."/>
            <person name="Ohkuma M."/>
        </authorList>
    </citation>
    <scope>NUCLEOTIDE SEQUENCE</scope>
    <source>
        <strain evidence="3">JCM 4391</strain>
    </source>
</reference>
<keyword evidence="4" id="KW-1185">Reference proteome</keyword>
<accession>A0A918M7H9</accession>
<organism evidence="3 4">
    <name type="scientific">Streptomyces lavendofoliae</name>
    <dbReference type="NCBI Taxonomy" id="67314"/>
    <lineage>
        <taxon>Bacteria</taxon>
        <taxon>Bacillati</taxon>
        <taxon>Actinomycetota</taxon>
        <taxon>Actinomycetes</taxon>
        <taxon>Kitasatosporales</taxon>
        <taxon>Streptomycetaceae</taxon>
        <taxon>Streptomyces</taxon>
    </lineage>
</organism>
<sequence>MITNMVRGLAALSLALTPLALPISAHATPAGTPTAAAALSAHAALRAPATPTASAAPGAAQAFPLSYAIGQIPVADESRAGYTRDKFRHWNAGLDPADGCNTRAEVLLAEAAEAPAVATGCKLSGGEWLSYYDEQEVTDPAKLDIDHMVPLAEAWDSGASAWTPARREAYANDQDAAASLVAVTARTNRQKADQDPATWMPPAQSATCRYLAEWTATKLRWGLTADQAEIDAINVYAGGPCQMTVVHYTTVP</sequence>
<dbReference type="PANTHER" id="PTHR24094">
    <property type="entry name" value="SECRETED PROTEIN"/>
    <property type="match status" value="1"/>
</dbReference>
<dbReference type="EMBL" id="BMTP01000027">
    <property type="protein sequence ID" value="GGU66303.1"/>
    <property type="molecule type" value="Genomic_DNA"/>
</dbReference>
<feature type="chain" id="PRO_5036996769" description="GmrSD restriction endonucleases C-terminal domain-containing protein" evidence="1">
    <location>
        <begin position="28"/>
        <end position="252"/>
    </location>
</feature>
<dbReference type="Proteomes" id="UP000636661">
    <property type="component" value="Unassembled WGS sequence"/>
</dbReference>
<evidence type="ECO:0000313" key="3">
    <source>
        <dbReference type="EMBL" id="GGU66303.1"/>
    </source>
</evidence>
<dbReference type="RefSeq" id="WP_373297808.1">
    <property type="nucleotide sequence ID" value="NZ_BMTP01000027.1"/>
</dbReference>
<evidence type="ECO:0000259" key="2">
    <source>
        <dbReference type="Pfam" id="PF07510"/>
    </source>
</evidence>
<feature type="domain" description="GmrSD restriction endonucleases C-terminal" evidence="2">
    <location>
        <begin position="131"/>
        <end position="230"/>
    </location>
</feature>
<name>A0A918M7H9_9ACTN</name>
<proteinExistence type="predicted"/>
<dbReference type="AlphaFoldDB" id="A0A918M7H9"/>